<dbReference type="PANTHER" id="PTHR45033:SF3">
    <property type="entry name" value="DEHYDROGENASE, PUTATIVE (AFU_ORTHOLOGUE AFUA_2G13270)-RELATED"/>
    <property type="match status" value="1"/>
</dbReference>
<comment type="caution">
    <text evidence="2">The sequence shown here is derived from an EMBL/GenBank/DDBJ whole genome shotgun (WGS) entry which is preliminary data.</text>
</comment>
<dbReference type="InterPro" id="IPR036291">
    <property type="entry name" value="NAD(P)-bd_dom_sf"/>
</dbReference>
<dbReference type="Gene3D" id="3.90.180.10">
    <property type="entry name" value="Medium-chain alcohol dehydrogenases, catalytic domain"/>
    <property type="match status" value="1"/>
</dbReference>
<dbReference type="Gene3D" id="3.40.50.720">
    <property type="entry name" value="NAD(P)-binding Rossmann-like Domain"/>
    <property type="match status" value="1"/>
</dbReference>
<feature type="domain" description="Enoyl reductase (ER)" evidence="1">
    <location>
        <begin position="30"/>
        <end position="369"/>
    </location>
</feature>
<dbReference type="InterPro" id="IPR013149">
    <property type="entry name" value="ADH-like_C"/>
</dbReference>
<dbReference type="SUPFAM" id="SSF50129">
    <property type="entry name" value="GroES-like"/>
    <property type="match status" value="1"/>
</dbReference>
<proteinExistence type="predicted"/>
<organism evidence="2 3">
    <name type="scientific">Ceratocystis fimbriata CBS 114723</name>
    <dbReference type="NCBI Taxonomy" id="1035309"/>
    <lineage>
        <taxon>Eukaryota</taxon>
        <taxon>Fungi</taxon>
        <taxon>Dikarya</taxon>
        <taxon>Ascomycota</taxon>
        <taxon>Pezizomycotina</taxon>
        <taxon>Sordariomycetes</taxon>
        <taxon>Hypocreomycetidae</taxon>
        <taxon>Microascales</taxon>
        <taxon>Ceratocystidaceae</taxon>
        <taxon>Ceratocystis</taxon>
    </lineage>
</organism>
<reference evidence="2 3" key="1">
    <citation type="journal article" date="2013" name="Fungal Biol.">
        <title>Analysis of microsatellite markers in the genome of the plant pathogen Ceratocystis fimbriata.</title>
        <authorList>
            <person name="Simpson M.C."/>
            <person name="Wilken P.M."/>
            <person name="Coetzee M.P."/>
            <person name="Wingfield M.J."/>
            <person name="Wingfield B.D."/>
        </authorList>
    </citation>
    <scope>NUCLEOTIDE SEQUENCE [LARGE SCALE GENOMIC DNA]</scope>
    <source>
        <strain evidence="2 3">CBS 114723</strain>
    </source>
</reference>
<dbReference type="InterPro" id="IPR052711">
    <property type="entry name" value="Zinc_ADH-like"/>
</dbReference>
<dbReference type="SUPFAM" id="SSF51735">
    <property type="entry name" value="NAD(P)-binding Rossmann-fold domains"/>
    <property type="match status" value="1"/>
</dbReference>
<dbReference type="GO" id="GO:0016491">
    <property type="term" value="F:oxidoreductase activity"/>
    <property type="evidence" value="ECO:0007669"/>
    <property type="project" value="InterPro"/>
</dbReference>
<gene>
    <name evidence="2" type="ORF">CFIMG_002783RA</name>
</gene>
<protein>
    <submittedName>
        <fullName evidence="2">Zinc-type alcohol dehydrogenase-like protein</fullName>
    </submittedName>
</protein>
<dbReference type="FunFam" id="3.40.50.720:FF:000481">
    <property type="entry name" value="Alcohol dehydrogenase, variant"/>
    <property type="match status" value="1"/>
</dbReference>
<dbReference type="SMART" id="SM00829">
    <property type="entry name" value="PKS_ER"/>
    <property type="match status" value="1"/>
</dbReference>
<name>A0A2C5X0A7_9PEZI</name>
<dbReference type="InterPro" id="IPR011032">
    <property type="entry name" value="GroES-like_sf"/>
</dbReference>
<evidence type="ECO:0000313" key="2">
    <source>
        <dbReference type="EMBL" id="PHH53258.1"/>
    </source>
</evidence>
<dbReference type="OrthoDB" id="449487at2759"/>
<dbReference type="STRING" id="1035309.A0A2C5X0A7"/>
<reference evidence="2 3" key="2">
    <citation type="journal article" date="2013" name="IMA Fungus">
        <title>IMA Genome-F 1: Ceratocystis fimbriata: Draft nuclear genome sequence for the plant pathogen, Ceratocystis fimbriata.</title>
        <authorList>
            <person name="Wilken P.M."/>
            <person name="Steenkamp E.T."/>
            <person name="Wingfield M.J."/>
            <person name="de Beer Z.W."/>
            <person name="Wingfield B.D."/>
        </authorList>
    </citation>
    <scope>NUCLEOTIDE SEQUENCE [LARGE SCALE GENOMIC DNA]</scope>
    <source>
        <strain evidence="2 3">CBS 114723</strain>
    </source>
</reference>
<dbReference type="Proteomes" id="UP000222788">
    <property type="component" value="Unassembled WGS sequence"/>
</dbReference>
<dbReference type="PANTHER" id="PTHR45033">
    <property type="match status" value="1"/>
</dbReference>
<dbReference type="Pfam" id="PF00107">
    <property type="entry name" value="ADH_zinc_N"/>
    <property type="match status" value="1"/>
</dbReference>
<dbReference type="AlphaFoldDB" id="A0A2C5X0A7"/>
<evidence type="ECO:0000313" key="3">
    <source>
        <dbReference type="Proteomes" id="UP000222788"/>
    </source>
</evidence>
<accession>A0A2C5X0A7</accession>
<evidence type="ECO:0000259" key="1">
    <source>
        <dbReference type="SMART" id="SM00829"/>
    </source>
</evidence>
<dbReference type="InterPro" id="IPR020843">
    <property type="entry name" value="ER"/>
</dbReference>
<dbReference type="EMBL" id="APWK03000046">
    <property type="protein sequence ID" value="PHH53258.1"/>
    <property type="molecule type" value="Genomic_DNA"/>
</dbReference>
<keyword evidence="3" id="KW-1185">Reference proteome</keyword>
<sequence>MATSLASPALIFPQYRKMTSRVLTIENTEGKPGNVYYPLRLTYVDIPRAGPGQVVVKMLAASLNHRDLFIRKHLYPAISFASPLFSDGYGTVTEVGPSCKTPSLLGKNVILAPFVNWSEASEGPEDARAFAVIGASKLTPLGTGADFVVIDEAALELAPEHLSAAEGATIPTVGLTAWRALVTKTNNALPGRNILITGIGGGVALSALQFAAAMGCVVFVTSSSNDKIEQAKALGAKGGVNYKSDSWVADLQAQLPKDRPYIDAVIDGAGGSIMSAAVKLMKAGGVVASYGMTQGPKMDWLMQAVLKNIDLKGCTMGSRKEYADMMQFIRDKKIVPVVSRVVQGLDNIGDIDGLFRDMDQGIQFGKLVIEFGNPSETTPPHL</sequence>
<dbReference type="InterPro" id="IPR013154">
    <property type="entry name" value="ADH-like_N"/>
</dbReference>
<dbReference type="Pfam" id="PF08240">
    <property type="entry name" value="ADH_N"/>
    <property type="match status" value="1"/>
</dbReference>